<keyword evidence="2" id="KW-1185">Reference proteome</keyword>
<dbReference type="AlphaFoldDB" id="A0A285H3Q6"/>
<evidence type="ECO:0008006" key="3">
    <source>
        <dbReference type="Google" id="ProtNLM"/>
    </source>
</evidence>
<dbReference type="Proteomes" id="UP000219612">
    <property type="component" value="Unassembled WGS sequence"/>
</dbReference>
<evidence type="ECO:0000313" key="2">
    <source>
        <dbReference type="Proteomes" id="UP000219612"/>
    </source>
</evidence>
<proteinExistence type="predicted"/>
<accession>A0A285H3Q6</accession>
<organism evidence="1 2">
    <name type="scientific">Paractinoplanes atraurantiacus</name>
    <dbReference type="NCBI Taxonomy" id="1036182"/>
    <lineage>
        <taxon>Bacteria</taxon>
        <taxon>Bacillati</taxon>
        <taxon>Actinomycetota</taxon>
        <taxon>Actinomycetes</taxon>
        <taxon>Micromonosporales</taxon>
        <taxon>Micromonosporaceae</taxon>
        <taxon>Paractinoplanes</taxon>
    </lineage>
</organism>
<sequence length="100" mass="10243">MQPNSLPIATVNVGMTVVDSTGDEVGSVTAVQMPGTDVRPDTVAGVAEHLVTTGYLRIDGTGLLSNDVYAGGDQIAGSVEGEPAVVNLRVPRDDLHRAAS</sequence>
<dbReference type="EMBL" id="OBDY01000003">
    <property type="protein sequence ID" value="SNY30204.1"/>
    <property type="molecule type" value="Genomic_DNA"/>
</dbReference>
<protein>
    <recommendedName>
        <fullName evidence="3">PRC-barrel domain-containing protein</fullName>
    </recommendedName>
</protein>
<reference evidence="1 2" key="1">
    <citation type="submission" date="2017-09" db="EMBL/GenBank/DDBJ databases">
        <authorList>
            <person name="Ehlers B."/>
            <person name="Leendertz F.H."/>
        </authorList>
    </citation>
    <scope>NUCLEOTIDE SEQUENCE [LARGE SCALE GENOMIC DNA]</scope>
    <source>
        <strain evidence="1 2">CGMCC 4.6857</strain>
    </source>
</reference>
<evidence type="ECO:0000313" key="1">
    <source>
        <dbReference type="EMBL" id="SNY30204.1"/>
    </source>
</evidence>
<gene>
    <name evidence="1" type="ORF">SAMN05421748_103365</name>
</gene>
<name>A0A285H3Q6_9ACTN</name>